<feature type="transmembrane region" description="Helical" evidence="1">
    <location>
        <begin position="42"/>
        <end position="65"/>
    </location>
</feature>
<feature type="transmembrane region" description="Helical" evidence="1">
    <location>
        <begin position="12"/>
        <end position="30"/>
    </location>
</feature>
<dbReference type="PANTHER" id="PTHR36834">
    <property type="entry name" value="MEMBRANE PROTEIN-RELATED"/>
    <property type="match status" value="1"/>
</dbReference>
<dbReference type="EMBL" id="FOOG01000004">
    <property type="protein sequence ID" value="SFF64371.1"/>
    <property type="molecule type" value="Genomic_DNA"/>
</dbReference>
<feature type="transmembrane region" description="Helical" evidence="1">
    <location>
        <begin position="98"/>
        <end position="117"/>
    </location>
</feature>
<dbReference type="AlphaFoldDB" id="A0A1I2KGX2"/>
<organism evidence="3 4">
    <name type="scientific">Halobacillus alkaliphilus</name>
    <dbReference type="NCBI Taxonomy" id="396056"/>
    <lineage>
        <taxon>Bacteria</taxon>
        <taxon>Bacillati</taxon>
        <taxon>Bacillota</taxon>
        <taxon>Bacilli</taxon>
        <taxon>Bacillales</taxon>
        <taxon>Bacillaceae</taxon>
        <taxon>Halobacillus</taxon>
    </lineage>
</organism>
<dbReference type="RefSeq" id="WP_089750316.1">
    <property type="nucleotide sequence ID" value="NZ_FOOG01000004.1"/>
</dbReference>
<dbReference type="Pfam" id="PF04892">
    <property type="entry name" value="VanZ"/>
    <property type="match status" value="1"/>
</dbReference>
<sequence length="198" mass="22301">MQPLGISYDLTPPLFLIVFIVICGITFLYLHFKKKKKNFKKLFLFGATIFYVVSVIKLTLLPITVSFKEGVFPDLASSDFYNLVPFQTISQALSYGNYVQVFGNIALLFPLHILLGLLRGKVLSFFKSLLLLIVITLTIELTQLIINLATGIANKVIDIDDFILNVFGGLVGWFLSKAYIKFFTNKESSQENLQRATS</sequence>
<accession>A0A1I2KGX2</accession>
<keyword evidence="1" id="KW-1133">Transmembrane helix</keyword>
<feature type="domain" description="VanZ-like" evidence="2">
    <location>
        <begin position="49"/>
        <end position="177"/>
    </location>
</feature>
<dbReference type="Proteomes" id="UP000198897">
    <property type="component" value="Unassembled WGS sequence"/>
</dbReference>
<feature type="transmembrane region" description="Helical" evidence="1">
    <location>
        <begin position="129"/>
        <end position="150"/>
    </location>
</feature>
<dbReference type="PANTHER" id="PTHR36834:SF1">
    <property type="entry name" value="INTEGRAL MEMBRANE PROTEIN"/>
    <property type="match status" value="1"/>
</dbReference>
<reference evidence="4" key="1">
    <citation type="submission" date="2016-10" db="EMBL/GenBank/DDBJ databases">
        <authorList>
            <person name="Varghese N."/>
            <person name="Submissions S."/>
        </authorList>
    </citation>
    <scope>NUCLEOTIDE SEQUENCE [LARGE SCALE GENOMIC DNA]</scope>
    <source>
        <strain evidence="4">FP5</strain>
    </source>
</reference>
<feature type="transmembrane region" description="Helical" evidence="1">
    <location>
        <begin position="162"/>
        <end position="180"/>
    </location>
</feature>
<name>A0A1I2KGX2_9BACI</name>
<gene>
    <name evidence="3" type="ORF">SAMN05216353_10440</name>
</gene>
<proteinExistence type="predicted"/>
<dbReference type="InterPro" id="IPR053150">
    <property type="entry name" value="Teicoplanin_resist-assoc"/>
</dbReference>
<keyword evidence="1" id="KW-0472">Membrane</keyword>
<protein>
    <submittedName>
        <fullName evidence="3">Glycopeptide antibiotics resistance protein</fullName>
    </submittedName>
</protein>
<dbReference type="OrthoDB" id="2869838at2"/>
<evidence type="ECO:0000313" key="4">
    <source>
        <dbReference type="Proteomes" id="UP000198897"/>
    </source>
</evidence>
<dbReference type="InterPro" id="IPR006976">
    <property type="entry name" value="VanZ-like"/>
</dbReference>
<keyword evidence="4" id="KW-1185">Reference proteome</keyword>
<evidence type="ECO:0000259" key="2">
    <source>
        <dbReference type="Pfam" id="PF04892"/>
    </source>
</evidence>
<evidence type="ECO:0000313" key="3">
    <source>
        <dbReference type="EMBL" id="SFF64371.1"/>
    </source>
</evidence>
<keyword evidence="1" id="KW-0812">Transmembrane</keyword>
<evidence type="ECO:0000256" key="1">
    <source>
        <dbReference type="SAM" id="Phobius"/>
    </source>
</evidence>